<keyword evidence="3" id="KW-1185">Reference proteome</keyword>
<gene>
    <name evidence="2" type="ORF">CMUS01_04235</name>
</gene>
<dbReference type="AlphaFoldDB" id="A0A8H6NNM9"/>
<dbReference type="EMBL" id="WIGM01000112">
    <property type="protein sequence ID" value="KAF6839525.1"/>
    <property type="molecule type" value="Genomic_DNA"/>
</dbReference>
<evidence type="ECO:0000313" key="3">
    <source>
        <dbReference type="Proteomes" id="UP000639643"/>
    </source>
</evidence>
<evidence type="ECO:0000256" key="1">
    <source>
        <dbReference type="SAM" id="MobiDB-lite"/>
    </source>
</evidence>
<dbReference type="Proteomes" id="UP000639643">
    <property type="component" value="Unassembled WGS sequence"/>
</dbReference>
<feature type="region of interest" description="Disordered" evidence="1">
    <location>
        <begin position="222"/>
        <end position="258"/>
    </location>
</feature>
<sequence length="258" mass="26740">MPPGATTAALLQVGPAGRLPSGNDSSVGSQISQPSWPIRCRPGFPHFLAGPLTLRCWDDDIIDDDRATANPCATPSVPSSSQDLISMIDDKLPDPRLLSSSRGDTQDVHSLNGLVGRSPKSLLAIYSPRFFLLSPAKATWHSIVPTSLPDGDYRLRVAKAGRGGLVRVCEACMPPARREMGTDTALPAAAAAAAAAAGTAVAAHVHDTPAFSGLAFVNHIPPPPPKAQSLASPSETLGPGLGETGEPQKTSRPPGPFI</sequence>
<reference evidence="2" key="1">
    <citation type="journal article" date="2020" name="Phytopathology">
        <title>Genome Sequence Resources of Colletotrichum truncatum, C. plurivorum, C. musicola, and C. sojae: Four Species Pathogenic to Soybean (Glycine max).</title>
        <authorList>
            <person name="Rogerio F."/>
            <person name="Boufleur T.R."/>
            <person name="Ciampi-Guillardi M."/>
            <person name="Sukno S.A."/>
            <person name="Thon M.R."/>
            <person name="Massola Junior N.S."/>
            <person name="Baroncelli R."/>
        </authorList>
    </citation>
    <scope>NUCLEOTIDE SEQUENCE</scope>
    <source>
        <strain evidence="2">LFN0074</strain>
    </source>
</reference>
<protein>
    <submittedName>
        <fullName evidence="2">Uncharacterized protein</fullName>
    </submittedName>
</protein>
<name>A0A8H6NNM9_9PEZI</name>
<comment type="caution">
    <text evidence="2">The sequence shown here is derived from an EMBL/GenBank/DDBJ whole genome shotgun (WGS) entry which is preliminary data.</text>
</comment>
<accession>A0A8H6NNM9</accession>
<evidence type="ECO:0000313" key="2">
    <source>
        <dbReference type="EMBL" id="KAF6839525.1"/>
    </source>
</evidence>
<organism evidence="2 3">
    <name type="scientific">Colletotrichum musicola</name>
    <dbReference type="NCBI Taxonomy" id="2175873"/>
    <lineage>
        <taxon>Eukaryota</taxon>
        <taxon>Fungi</taxon>
        <taxon>Dikarya</taxon>
        <taxon>Ascomycota</taxon>
        <taxon>Pezizomycotina</taxon>
        <taxon>Sordariomycetes</taxon>
        <taxon>Hypocreomycetidae</taxon>
        <taxon>Glomerellales</taxon>
        <taxon>Glomerellaceae</taxon>
        <taxon>Colletotrichum</taxon>
        <taxon>Colletotrichum orchidearum species complex</taxon>
    </lineage>
</organism>
<proteinExistence type="predicted"/>